<dbReference type="EMBL" id="JBHTBR010000002">
    <property type="protein sequence ID" value="MFC7290649.1"/>
    <property type="molecule type" value="Genomic_DNA"/>
</dbReference>
<keyword evidence="3" id="KW-1185">Reference proteome</keyword>
<dbReference type="SUPFAM" id="SSF52096">
    <property type="entry name" value="ClpP/crotonase"/>
    <property type="match status" value="1"/>
</dbReference>
<reference evidence="3" key="1">
    <citation type="journal article" date="2019" name="Int. J. Syst. Evol. Microbiol.">
        <title>The Global Catalogue of Microorganisms (GCM) 10K type strain sequencing project: providing services to taxonomists for standard genome sequencing and annotation.</title>
        <authorList>
            <consortium name="The Broad Institute Genomics Platform"/>
            <consortium name="The Broad Institute Genome Sequencing Center for Infectious Disease"/>
            <person name="Wu L."/>
            <person name="Ma J."/>
        </authorList>
    </citation>
    <scope>NUCLEOTIDE SEQUENCE [LARGE SCALE GENOMIC DNA]</scope>
    <source>
        <strain evidence="3">CCUG 51308</strain>
    </source>
</reference>
<organism evidence="2 3">
    <name type="scientific">Hirschia litorea</name>
    <dbReference type="NCBI Taxonomy" id="1199156"/>
    <lineage>
        <taxon>Bacteria</taxon>
        <taxon>Pseudomonadati</taxon>
        <taxon>Pseudomonadota</taxon>
        <taxon>Alphaproteobacteria</taxon>
        <taxon>Hyphomonadales</taxon>
        <taxon>Hyphomonadaceae</taxon>
        <taxon>Hirschia</taxon>
    </lineage>
</organism>
<dbReference type="Pfam" id="PF00378">
    <property type="entry name" value="ECH_1"/>
    <property type="match status" value="1"/>
</dbReference>
<dbReference type="Gene3D" id="3.90.226.10">
    <property type="entry name" value="2-enoyl-CoA Hydratase, Chain A, domain 1"/>
    <property type="match status" value="1"/>
</dbReference>
<evidence type="ECO:0000313" key="2">
    <source>
        <dbReference type="EMBL" id="MFC7290649.1"/>
    </source>
</evidence>
<dbReference type="InterPro" id="IPR001753">
    <property type="entry name" value="Enoyl-CoA_hydra/iso"/>
</dbReference>
<dbReference type="InterPro" id="IPR029045">
    <property type="entry name" value="ClpP/crotonase-like_dom_sf"/>
</dbReference>
<protein>
    <submittedName>
        <fullName evidence="2">Enoyl-CoA hydratase-related protein</fullName>
    </submittedName>
</protein>
<dbReference type="PANTHER" id="PTHR43459:SF1">
    <property type="entry name" value="EG:BACN32G11.4 PROTEIN"/>
    <property type="match status" value="1"/>
</dbReference>
<evidence type="ECO:0000313" key="3">
    <source>
        <dbReference type="Proteomes" id="UP001596492"/>
    </source>
</evidence>
<dbReference type="PANTHER" id="PTHR43459">
    <property type="entry name" value="ENOYL-COA HYDRATASE"/>
    <property type="match status" value="1"/>
</dbReference>
<dbReference type="Gene3D" id="1.10.12.10">
    <property type="entry name" value="Lyase 2-enoyl-coa Hydratase, Chain A, domain 2"/>
    <property type="match status" value="1"/>
</dbReference>
<dbReference type="CDD" id="cd06558">
    <property type="entry name" value="crotonase-like"/>
    <property type="match status" value="1"/>
</dbReference>
<name>A0ABW2IHY6_9PROT</name>
<evidence type="ECO:0000256" key="1">
    <source>
        <dbReference type="ARBA" id="ARBA00005254"/>
    </source>
</evidence>
<comment type="similarity">
    <text evidence="1">Belongs to the enoyl-CoA hydratase/isomerase family.</text>
</comment>
<dbReference type="InterPro" id="IPR014748">
    <property type="entry name" value="Enoyl-CoA_hydra_C"/>
</dbReference>
<proteinExistence type="inferred from homology"/>
<dbReference type="RefSeq" id="WP_382165712.1">
    <property type="nucleotide sequence ID" value="NZ_JBHTBR010000002.1"/>
</dbReference>
<comment type="caution">
    <text evidence="2">The sequence shown here is derived from an EMBL/GenBank/DDBJ whole genome shotgun (WGS) entry which is preliminary data.</text>
</comment>
<sequence length="261" mass="27775">MTDLKTVSYTYENDIAVIKLNQPDVMNALTPQVNAELTSSIIKAGKEARVIVITGAGRAFCSGANLAGSGVSNGPDRDLGQMLTDHYTPLVKALIDSPVPIIASVNGPAVGFGCSLALACDLIIAGKSAYFQQAFCKIGLIPDGASAFFLAHSVGRARASEMMLLGEQYDAETSKQIGMINQVVEDDALESTVMGIAQKLTNGAPIALSLTRKLAWKAINTTIDEQLALEAEFQTKAGRTNDFLEGVMAFMQKRLPKFRGN</sequence>
<gene>
    <name evidence="2" type="ORF">ACFQS8_03385</name>
</gene>
<dbReference type="Proteomes" id="UP001596492">
    <property type="component" value="Unassembled WGS sequence"/>
</dbReference>
<accession>A0ABW2IHY6</accession>